<protein>
    <submittedName>
        <fullName evidence="1">Uncharacterized protein</fullName>
    </submittedName>
</protein>
<sequence>MIWVMQVYTDTFNTDKKFMLAPSTLPLFTSVIDILAKY</sequence>
<keyword evidence="2" id="KW-1185">Reference proteome</keyword>
<dbReference type="Proteomes" id="UP000660708">
    <property type="component" value="Unassembled WGS sequence"/>
</dbReference>
<gene>
    <name evidence="1" type="ORF">PPEP_b0757</name>
</gene>
<dbReference type="AlphaFoldDB" id="A0A8I0N1L8"/>
<reference evidence="1 2" key="1">
    <citation type="submission" date="2015-06" db="EMBL/GenBank/DDBJ databases">
        <title>Genome sequence of Pseudoalteromonas peptidolytica.</title>
        <authorList>
            <person name="Xie B.-B."/>
            <person name="Rong J.-C."/>
            <person name="Qin Q.-L."/>
            <person name="Zhang Y.-Z."/>
        </authorList>
    </citation>
    <scope>NUCLEOTIDE SEQUENCE [LARGE SCALE GENOMIC DNA]</scope>
    <source>
        <strain evidence="1 2">F12-50-A1</strain>
    </source>
</reference>
<evidence type="ECO:0000313" key="2">
    <source>
        <dbReference type="Proteomes" id="UP000660708"/>
    </source>
</evidence>
<dbReference type="EMBL" id="AQHF01000034">
    <property type="protein sequence ID" value="MBE0348899.1"/>
    <property type="molecule type" value="Genomic_DNA"/>
</dbReference>
<comment type="caution">
    <text evidence="1">The sequence shown here is derived from an EMBL/GenBank/DDBJ whole genome shotgun (WGS) entry which is preliminary data.</text>
</comment>
<proteinExistence type="predicted"/>
<organism evidence="1 2">
    <name type="scientific">Pseudoalteromonas peptidolytica F12-50-A1</name>
    <dbReference type="NCBI Taxonomy" id="1315280"/>
    <lineage>
        <taxon>Bacteria</taxon>
        <taxon>Pseudomonadati</taxon>
        <taxon>Pseudomonadota</taxon>
        <taxon>Gammaproteobacteria</taxon>
        <taxon>Alteromonadales</taxon>
        <taxon>Pseudoalteromonadaceae</taxon>
        <taxon>Pseudoalteromonas</taxon>
    </lineage>
</organism>
<accession>A0A8I0N1L8</accession>
<evidence type="ECO:0000313" key="1">
    <source>
        <dbReference type="EMBL" id="MBE0348899.1"/>
    </source>
</evidence>
<name>A0A8I0N1L8_9GAMM</name>